<sequence>MQSWRSVSLLSVLLLLFAQLASALPNPGARELEARVADPEPAVDAIDVKARGWDDNDWDDYDWNDNVWDVIVNVQTRISIEVDAIKQYENPTYDDCSKHIERIRRYISRIHKTIEVKHDSGINEYDIFGHDSEEIRVRVVAIINIITDLVNHFYSIGISVYVSILVDLLNDVGVWLQLSTRVVVGLSASLSTSINSFLGVSSGLGVSISL</sequence>
<protein>
    <submittedName>
        <fullName evidence="2">Uncharacterized protein</fullName>
    </submittedName>
</protein>
<proteinExistence type="predicted"/>
<name>V2WX80_MONRO</name>
<keyword evidence="3" id="KW-1185">Reference proteome</keyword>
<dbReference type="AlphaFoldDB" id="V2WX80"/>
<dbReference type="KEGG" id="mrr:Moror_9306"/>
<keyword evidence="1" id="KW-0732">Signal</keyword>
<dbReference type="HOGENOM" id="CLU_112980_0_0_1"/>
<reference evidence="2 3" key="1">
    <citation type="journal article" date="2014" name="BMC Genomics">
        <title>Genome and secretome analysis of the hemibiotrophic fungal pathogen, Moniliophthora roreri, which causes frosty pod rot disease of cacao: mechanisms of the biotrophic and necrotrophic phases.</title>
        <authorList>
            <person name="Meinhardt L.W."/>
            <person name="Costa G.G.L."/>
            <person name="Thomazella D.P.T."/>
            <person name="Teixeira P.J.P.L."/>
            <person name="Carazzolle M.F."/>
            <person name="Schuster S.C."/>
            <person name="Carlson J.E."/>
            <person name="Guiltinan M.J."/>
            <person name="Mieczkowski P."/>
            <person name="Farmer A."/>
            <person name="Ramaraj T."/>
            <person name="Crozier J."/>
            <person name="Davis R.E."/>
            <person name="Shao J."/>
            <person name="Melnick R.L."/>
            <person name="Pereira G.A.G."/>
            <person name="Bailey B.A."/>
        </authorList>
    </citation>
    <scope>NUCLEOTIDE SEQUENCE [LARGE SCALE GENOMIC DNA]</scope>
    <source>
        <strain evidence="2 3">MCA 2997</strain>
    </source>
</reference>
<evidence type="ECO:0000313" key="3">
    <source>
        <dbReference type="Proteomes" id="UP000017559"/>
    </source>
</evidence>
<comment type="caution">
    <text evidence="2">The sequence shown here is derived from an EMBL/GenBank/DDBJ whole genome shotgun (WGS) entry which is preliminary data.</text>
</comment>
<feature type="signal peptide" evidence="1">
    <location>
        <begin position="1"/>
        <end position="23"/>
    </location>
</feature>
<dbReference type="OrthoDB" id="3110988at2759"/>
<organism evidence="2 3">
    <name type="scientific">Moniliophthora roreri (strain MCA 2997)</name>
    <name type="common">Cocoa frosty pod rot fungus</name>
    <name type="synonym">Crinipellis roreri</name>
    <dbReference type="NCBI Taxonomy" id="1381753"/>
    <lineage>
        <taxon>Eukaryota</taxon>
        <taxon>Fungi</taxon>
        <taxon>Dikarya</taxon>
        <taxon>Basidiomycota</taxon>
        <taxon>Agaricomycotina</taxon>
        <taxon>Agaricomycetes</taxon>
        <taxon>Agaricomycetidae</taxon>
        <taxon>Agaricales</taxon>
        <taxon>Marasmiineae</taxon>
        <taxon>Marasmiaceae</taxon>
        <taxon>Moniliophthora</taxon>
    </lineage>
</organism>
<evidence type="ECO:0000256" key="1">
    <source>
        <dbReference type="SAM" id="SignalP"/>
    </source>
</evidence>
<feature type="chain" id="PRO_5004711722" evidence="1">
    <location>
        <begin position="24"/>
        <end position="210"/>
    </location>
</feature>
<dbReference type="Proteomes" id="UP000017559">
    <property type="component" value="Unassembled WGS sequence"/>
</dbReference>
<accession>V2WX80</accession>
<gene>
    <name evidence="2" type="ORF">Moror_9306</name>
</gene>
<evidence type="ECO:0000313" key="2">
    <source>
        <dbReference type="EMBL" id="ESK86147.1"/>
    </source>
</evidence>
<dbReference type="EMBL" id="AWSO01000972">
    <property type="protein sequence ID" value="ESK86147.1"/>
    <property type="molecule type" value="Genomic_DNA"/>
</dbReference>